<evidence type="ECO:0008006" key="3">
    <source>
        <dbReference type="Google" id="ProtNLM"/>
    </source>
</evidence>
<sequence length="234" mass="26461">MNHEKRKLMQSLLSWLSIPGLATFITGCDHCQQSSAIQDNPDTLLKCKFKGIYGGEKRIDALLGLSDVVLLMENNWIFAAGVFGTSPSISSYGGGADRLPMPKFLRYLRYSSDAKFITHHSWPMYEGEPLVDVTVPVASRIPDDLLADLRRDRKGLLRLKIRLMSDAILIGWDIERRPGFNPKKRDNYGHPVYVAPVHSFAGGDFREAKIYNGKTVRKGWYIDPKTGERIETDF</sequence>
<evidence type="ECO:0000313" key="2">
    <source>
        <dbReference type="Proteomes" id="UP001595967"/>
    </source>
</evidence>
<comment type="caution">
    <text evidence="1">The sequence shown here is derived from an EMBL/GenBank/DDBJ whole genome shotgun (WGS) entry which is preliminary data.</text>
</comment>
<name>A0ABV9GZF2_9BURK</name>
<evidence type="ECO:0000313" key="1">
    <source>
        <dbReference type="EMBL" id="MFC4622336.1"/>
    </source>
</evidence>
<organism evidence="1 2">
    <name type="scientific">Comamonas nitrativorans</name>
    <dbReference type="NCBI Taxonomy" id="108437"/>
    <lineage>
        <taxon>Bacteria</taxon>
        <taxon>Pseudomonadati</taxon>
        <taxon>Pseudomonadota</taxon>
        <taxon>Betaproteobacteria</taxon>
        <taxon>Burkholderiales</taxon>
        <taxon>Comamonadaceae</taxon>
        <taxon>Comamonas</taxon>
    </lineage>
</organism>
<keyword evidence="2" id="KW-1185">Reference proteome</keyword>
<accession>A0ABV9GZF2</accession>
<dbReference type="Proteomes" id="UP001595967">
    <property type="component" value="Unassembled WGS sequence"/>
</dbReference>
<reference evidence="2" key="1">
    <citation type="journal article" date="2019" name="Int. J. Syst. Evol. Microbiol.">
        <title>The Global Catalogue of Microorganisms (GCM) 10K type strain sequencing project: providing services to taxonomists for standard genome sequencing and annotation.</title>
        <authorList>
            <consortium name="The Broad Institute Genomics Platform"/>
            <consortium name="The Broad Institute Genome Sequencing Center for Infectious Disease"/>
            <person name="Wu L."/>
            <person name="Ma J."/>
        </authorList>
    </citation>
    <scope>NUCLEOTIDE SEQUENCE [LARGE SCALE GENOMIC DNA]</scope>
    <source>
        <strain evidence="2">JCM 11650</strain>
    </source>
</reference>
<protein>
    <recommendedName>
        <fullName evidence="3">Lipoprotein</fullName>
    </recommendedName>
</protein>
<dbReference type="RefSeq" id="WP_377725772.1">
    <property type="nucleotide sequence ID" value="NZ_JBHSEW010000007.1"/>
</dbReference>
<dbReference type="PROSITE" id="PS51257">
    <property type="entry name" value="PROKAR_LIPOPROTEIN"/>
    <property type="match status" value="1"/>
</dbReference>
<dbReference type="EMBL" id="JBHSEW010000007">
    <property type="protein sequence ID" value="MFC4622336.1"/>
    <property type="molecule type" value="Genomic_DNA"/>
</dbReference>
<proteinExistence type="predicted"/>
<gene>
    <name evidence="1" type="ORF">ACFO3A_08920</name>
</gene>